<keyword evidence="3" id="KW-1185">Reference proteome</keyword>
<feature type="region of interest" description="Disordered" evidence="1">
    <location>
        <begin position="51"/>
        <end position="71"/>
    </location>
</feature>
<name>A0A371H6X7_MUCPR</name>
<dbReference type="Proteomes" id="UP000257109">
    <property type="component" value="Unassembled WGS sequence"/>
</dbReference>
<evidence type="ECO:0000313" key="2">
    <source>
        <dbReference type="EMBL" id="RDX98433.1"/>
    </source>
</evidence>
<dbReference type="EMBL" id="QJKJ01003455">
    <property type="protein sequence ID" value="RDX98433.1"/>
    <property type="molecule type" value="Genomic_DNA"/>
</dbReference>
<evidence type="ECO:0000256" key="1">
    <source>
        <dbReference type="SAM" id="MobiDB-lite"/>
    </source>
</evidence>
<evidence type="ECO:0000313" key="3">
    <source>
        <dbReference type="Proteomes" id="UP000257109"/>
    </source>
</evidence>
<gene>
    <name evidence="2" type="ORF">CR513_18650</name>
</gene>
<comment type="caution">
    <text evidence="2">The sequence shown here is derived from an EMBL/GenBank/DDBJ whole genome shotgun (WGS) entry which is preliminary data.</text>
</comment>
<dbReference type="AlphaFoldDB" id="A0A371H6X7"/>
<organism evidence="2 3">
    <name type="scientific">Mucuna pruriens</name>
    <name type="common">Velvet bean</name>
    <name type="synonym">Dolichos pruriens</name>
    <dbReference type="NCBI Taxonomy" id="157652"/>
    <lineage>
        <taxon>Eukaryota</taxon>
        <taxon>Viridiplantae</taxon>
        <taxon>Streptophyta</taxon>
        <taxon>Embryophyta</taxon>
        <taxon>Tracheophyta</taxon>
        <taxon>Spermatophyta</taxon>
        <taxon>Magnoliopsida</taxon>
        <taxon>eudicotyledons</taxon>
        <taxon>Gunneridae</taxon>
        <taxon>Pentapetalae</taxon>
        <taxon>rosids</taxon>
        <taxon>fabids</taxon>
        <taxon>Fabales</taxon>
        <taxon>Fabaceae</taxon>
        <taxon>Papilionoideae</taxon>
        <taxon>50 kb inversion clade</taxon>
        <taxon>NPAAA clade</taxon>
        <taxon>indigoferoid/millettioid clade</taxon>
        <taxon>Phaseoleae</taxon>
        <taxon>Mucuna</taxon>
    </lineage>
</organism>
<feature type="region of interest" description="Disordered" evidence="1">
    <location>
        <begin position="1"/>
        <end position="33"/>
    </location>
</feature>
<sequence>MKLAKSDSRDKKKFETDSNIQEEEEAKTDSFNLEEAKTDFSQGEVVECTKEAQEGNRVDISRPSRDQPLHLHGQDFIGGVILRWQKTSLPTSNRPGQTNFLLDRPTLQSNSLKEQSGSIRATQPKRAHYSLIQLSCHVTLGRNLQHKEDH</sequence>
<feature type="non-terminal residue" evidence="2">
    <location>
        <position position="1"/>
    </location>
</feature>
<feature type="compositionally biased region" description="Basic and acidic residues" evidence="1">
    <location>
        <begin position="1"/>
        <end position="16"/>
    </location>
</feature>
<proteinExistence type="predicted"/>
<reference evidence="2" key="1">
    <citation type="submission" date="2018-05" db="EMBL/GenBank/DDBJ databases">
        <title>Draft genome of Mucuna pruriens seed.</title>
        <authorList>
            <person name="Nnadi N.E."/>
            <person name="Vos R."/>
            <person name="Hasami M.H."/>
            <person name="Devisetty U.K."/>
            <person name="Aguiy J.C."/>
        </authorList>
    </citation>
    <scope>NUCLEOTIDE SEQUENCE [LARGE SCALE GENOMIC DNA]</scope>
    <source>
        <strain evidence="2">JCA_2017</strain>
    </source>
</reference>
<accession>A0A371H6X7</accession>
<protein>
    <submittedName>
        <fullName evidence="2">Uncharacterized protein</fullName>
    </submittedName>
</protein>